<evidence type="ECO:0000313" key="5">
    <source>
        <dbReference type="Proteomes" id="UP000187059"/>
    </source>
</evidence>
<protein>
    <recommendedName>
        <fullName evidence="3">TRAP C4-dicarboxylate transport system permease DctM subunit domain-containing protein</fullName>
    </recommendedName>
</protein>
<dbReference type="NCBIfam" id="TIGR02123">
    <property type="entry name" value="TRAP_fused"/>
    <property type="match status" value="1"/>
</dbReference>
<dbReference type="InterPro" id="IPR010656">
    <property type="entry name" value="DctM"/>
</dbReference>
<geneLocation type="plasmid" evidence="5">
    <name>ppaby5</name>
</geneLocation>
<evidence type="ECO:0000313" key="4">
    <source>
        <dbReference type="EMBL" id="APZ50436.1"/>
    </source>
</evidence>
<feature type="transmembrane region" description="Helical" evidence="2">
    <location>
        <begin position="374"/>
        <end position="391"/>
    </location>
</feature>
<dbReference type="InterPro" id="IPR011853">
    <property type="entry name" value="TRAP_DctM-Dct_fused"/>
</dbReference>
<gene>
    <name evidence="4" type="ORF">Ga0080574_TMP102</name>
</gene>
<dbReference type="OrthoDB" id="9759894at2"/>
<keyword evidence="5" id="KW-1185">Reference proteome</keyword>
<keyword evidence="2" id="KW-0812">Transmembrane</keyword>
<dbReference type="AlphaFoldDB" id="A0A1P8UM34"/>
<feature type="transmembrane region" description="Helical" evidence="2">
    <location>
        <begin position="562"/>
        <end position="585"/>
    </location>
</feature>
<reference evidence="4 5" key="1">
    <citation type="submission" date="2016-04" db="EMBL/GenBank/DDBJ databases">
        <title>Deep-sea bacteria in the southern Pacific.</title>
        <authorList>
            <person name="Tang K."/>
        </authorList>
    </citation>
    <scope>NUCLEOTIDE SEQUENCE [LARGE SCALE GENOMIC DNA]</scope>
    <source>
        <strain evidence="4 5">JLT2014</strain>
        <plasmid evidence="5">ppaby5</plasmid>
    </source>
</reference>
<dbReference type="Proteomes" id="UP000187059">
    <property type="component" value="Plasmid pPABY5"/>
</dbReference>
<feature type="transmembrane region" description="Helical" evidence="2">
    <location>
        <begin position="136"/>
        <end position="154"/>
    </location>
</feature>
<evidence type="ECO:0000256" key="1">
    <source>
        <dbReference type="RuleBase" id="RU369079"/>
    </source>
</evidence>
<comment type="subcellular location">
    <subcellularLocation>
        <location evidence="1">Cell inner membrane</location>
        <topology evidence="1">Multi-pass membrane protein</topology>
    </subcellularLocation>
</comment>
<keyword evidence="2" id="KW-1133">Transmembrane helix</keyword>
<feature type="transmembrane region" description="Helical" evidence="2">
    <location>
        <begin position="301"/>
        <end position="321"/>
    </location>
</feature>
<feature type="transmembrane region" description="Helical" evidence="2">
    <location>
        <begin position="497"/>
        <end position="525"/>
    </location>
</feature>
<evidence type="ECO:0000256" key="2">
    <source>
        <dbReference type="SAM" id="Phobius"/>
    </source>
</evidence>
<dbReference type="GO" id="GO:0005886">
    <property type="term" value="C:plasma membrane"/>
    <property type="evidence" value="ECO:0007669"/>
    <property type="project" value="UniProtKB-SubCell"/>
</dbReference>
<dbReference type="PANTHER" id="PTHR43849">
    <property type="entry name" value="BLL3936 PROTEIN"/>
    <property type="match status" value="1"/>
</dbReference>
<feature type="domain" description="TRAP C4-dicarboxylate transport system permease DctM subunit" evidence="3">
    <location>
        <begin position="124"/>
        <end position="556"/>
    </location>
</feature>
<keyword evidence="1" id="KW-0997">Cell inner membrane</keyword>
<keyword evidence="1" id="KW-1003">Cell membrane</keyword>
<dbReference type="RefSeq" id="WP_083716691.1">
    <property type="nucleotide sequence ID" value="NZ_CP015089.1"/>
</dbReference>
<dbReference type="KEGG" id="paby:Ga0080574_TMP102"/>
<feature type="transmembrane region" description="Helical" evidence="2">
    <location>
        <begin position="174"/>
        <end position="197"/>
    </location>
</feature>
<sequence>MGSADHTSTMTPRASWATLLALTLNILLVALPVAYAANLQRRFGLSVYDAQLLVTVLSIALARGFLQIHIDGERGPLLRGLMLLCAALTLGMGFYVGLFYPEISMEAPFMPPWLIAISAVLFGALMLSLRRSVGMGILVVVVLFLGYGLLGHLLPGELRSRPTSAAELVTYLAIDANGMLGTALKVGVVIVIPYLLFGQLLARCGAADFFNDIALAGMGRFRGGPAKVAVAASGLFGSISGSAVGNVVGTGVVTIPMMKRSGFSGTYAGAVEAVASTGGQLVPPVMGAAAFIMADFIGVDYAVVMLAALPSAALYYLAVFINVDLNAGKAGVAAIPRAELPSALATLRQGWHFLLPFAVLFYGLFELNMRPERAAIWAIGTLFAVSLIFGYKGRRLPLRESWSVLGEAGIAASGLVIVCAAAGLIIGVLNVSGLAFNLTLHIINASGQSVFLLALITALISIVLGMGMPTVGVYVLLATLVAPALVEVGVPVVAAHLFVLYFGLLSMVTPPVALAAFAGANIAGASAWDTSIAAMKLAWPAYIVPFLFIFAPSLILEGDWLHILWALFSAILGILMVTAAMVGFLRQTLPTALRLLLGVGGVLALLPAGLFPSAIWTDAAGVTIFAVVYGSGLRKASASRTKVTQLGMLKGEDPG</sequence>
<proteinExistence type="predicted"/>
<accession>A0A1P8UM34</accession>
<feature type="transmembrane region" description="Helical" evidence="2">
    <location>
        <begin position="112"/>
        <end position="129"/>
    </location>
</feature>
<keyword evidence="4" id="KW-0614">Plasmid</keyword>
<feature type="transmembrane region" description="Helical" evidence="2">
    <location>
        <begin position="592"/>
        <end position="609"/>
    </location>
</feature>
<organism evidence="4 5">
    <name type="scientific">Salipiger abyssi</name>
    <dbReference type="NCBI Taxonomy" id="1250539"/>
    <lineage>
        <taxon>Bacteria</taxon>
        <taxon>Pseudomonadati</taxon>
        <taxon>Pseudomonadota</taxon>
        <taxon>Alphaproteobacteria</taxon>
        <taxon>Rhodobacterales</taxon>
        <taxon>Roseobacteraceae</taxon>
        <taxon>Salipiger</taxon>
    </lineage>
</organism>
<feature type="transmembrane region" description="Helical" evidence="2">
    <location>
        <begin position="350"/>
        <end position="367"/>
    </location>
</feature>
<keyword evidence="2" id="KW-0472">Membrane</keyword>
<name>A0A1P8UM34_9RHOB</name>
<feature type="transmembrane region" description="Helical" evidence="2">
    <location>
        <begin position="537"/>
        <end position="556"/>
    </location>
</feature>
<dbReference type="PANTHER" id="PTHR43849:SF2">
    <property type="entry name" value="BLL3936 PROTEIN"/>
    <property type="match status" value="1"/>
</dbReference>
<feature type="transmembrane region" description="Helical" evidence="2">
    <location>
        <begin position="78"/>
        <end position="100"/>
    </location>
</feature>
<comment type="function">
    <text evidence="1">Part of the tripartite ATP-independent periplasmic (TRAP) transport system.</text>
</comment>
<dbReference type="Pfam" id="PF06808">
    <property type="entry name" value="DctM"/>
    <property type="match status" value="1"/>
</dbReference>
<dbReference type="EMBL" id="CP015089">
    <property type="protein sequence ID" value="APZ50436.1"/>
    <property type="molecule type" value="Genomic_DNA"/>
</dbReference>
<feature type="transmembrane region" description="Helical" evidence="2">
    <location>
        <begin position="411"/>
        <end position="438"/>
    </location>
</feature>
<evidence type="ECO:0000259" key="3">
    <source>
        <dbReference type="Pfam" id="PF06808"/>
    </source>
</evidence>
<keyword evidence="1" id="KW-0813">Transport</keyword>
<dbReference type="GO" id="GO:0022857">
    <property type="term" value="F:transmembrane transporter activity"/>
    <property type="evidence" value="ECO:0007669"/>
    <property type="project" value="UniProtKB-UniRule"/>
</dbReference>
<feature type="transmembrane region" description="Helical" evidence="2">
    <location>
        <begin position="450"/>
        <end position="477"/>
    </location>
</feature>